<gene>
    <name evidence="3" type="ORF">DPMN_150273</name>
</gene>
<feature type="compositionally biased region" description="Acidic residues" evidence="1">
    <location>
        <begin position="89"/>
        <end position="98"/>
    </location>
</feature>
<dbReference type="Proteomes" id="UP000828390">
    <property type="component" value="Unassembled WGS sequence"/>
</dbReference>
<name>A0A9D4FD23_DREPO</name>
<feature type="chain" id="PRO_5039132646" evidence="2">
    <location>
        <begin position="20"/>
        <end position="98"/>
    </location>
</feature>
<reference evidence="3" key="1">
    <citation type="journal article" date="2019" name="bioRxiv">
        <title>The Genome of the Zebra Mussel, Dreissena polymorpha: A Resource for Invasive Species Research.</title>
        <authorList>
            <person name="McCartney M.A."/>
            <person name="Auch B."/>
            <person name="Kono T."/>
            <person name="Mallez S."/>
            <person name="Zhang Y."/>
            <person name="Obille A."/>
            <person name="Becker A."/>
            <person name="Abrahante J.E."/>
            <person name="Garbe J."/>
            <person name="Badalamenti J.P."/>
            <person name="Herman A."/>
            <person name="Mangelson H."/>
            <person name="Liachko I."/>
            <person name="Sullivan S."/>
            <person name="Sone E.D."/>
            <person name="Koren S."/>
            <person name="Silverstein K.A.T."/>
            <person name="Beckman K.B."/>
            <person name="Gohl D.M."/>
        </authorList>
    </citation>
    <scope>NUCLEOTIDE SEQUENCE</scope>
    <source>
        <strain evidence="3">Duluth1</strain>
        <tissue evidence="3">Whole animal</tissue>
    </source>
</reference>
<sequence>MLFKLISEIVSLIINACLCFRRKKNSNSGNDDVLPNHNNNDNTVHNDVLPDDVHDDGIVPCTVVPLGNTEREATPMCTSLQPQITDDSAVAEELDNSA</sequence>
<evidence type="ECO:0000256" key="2">
    <source>
        <dbReference type="SAM" id="SignalP"/>
    </source>
</evidence>
<feature type="signal peptide" evidence="2">
    <location>
        <begin position="1"/>
        <end position="19"/>
    </location>
</feature>
<feature type="compositionally biased region" description="Polar residues" evidence="1">
    <location>
        <begin position="76"/>
        <end position="86"/>
    </location>
</feature>
<organism evidence="3 4">
    <name type="scientific">Dreissena polymorpha</name>
    <name type="common">Zebra mussel</name>
    <name type="synonym">Mytilus polymorpha</name>
    <dbReference type="NCBI Taxonomy" id="45954"/>
    <lineage>
        <taxon>Eukaryota</taxon>
        <taxon>Metazoa</taxon>
        <taxon>Spiralia</taxon>
        <taxon>Lophotrochozoa</taxon>
        <taxon>Mollusca</taxon>
        <taxon>Bivalvia</taxon>
        <taxon>Autobranchia</taxon>
        <taxon>Heteroconchia</taxon>
        <taxon>Euheterodonta</taxon>
        <taxon>Imparidentia</taxon>
        <taxon>Neoheterodontei</taxon>
        <taxon>Myida</taxon>
        <taxon>Dreissenoidea</taxon>
        <taxon>Dreissenidae</taxon>
        <taxon>Dreissena</taxon>
    </lineage>
</organism>
<comment type="caution">
    <text evidence="3">The sequence shown here is derived from an EMBL/GenBank/DDBJ whole genome shotgun (WGS) entry which is preliminary data.</text>
</comment>
<evidence type="ECO:0000313" key="3">
    <source>
        <dbReference type="EMBL" id="KAH3796704.1"/>
    </source>
</evidence>
<feature type="region of interest" description="Disordered" evidence="1">
    <location>
        <begin position="27"/>
        <end position="51"/>
    </location>
</feature>
<keyword evidence="4" id="KW-1185">Reference proteome</keyword>
<protein>
    <submittedName>
        <fullName evidence="3">Uncharacterized protein</fullName>
    </submittedName>
</protein>
<feature type="region of interest" description="Disordered" evidence="1">
    <location>
        <begin position="76"/>
        <end position="98"/>
    </location>
</feature>
<keyword evidence="2" id="KW-0732">Signal</keyword>
<dbReference type="AlphaFoldDB" id="A0A9D4FD23"/>
<proteinExistence type="predicted"/>
<dbReference type="EMBL" id="JAIWYP010000007">
    <property type="protein sequence ID" value="KAH3796704.1"/>
    <property type="molecule type" value="Genomic_DNA"/>
</dbReference>
<evidence type="ECO:0000313" key="4">
    <source>
        <dbReference type="Proteomes" id="UP000828390"/>
    </source>
</evidence>
<evidence type="ECO:0000256" key="1">
    <source>
        <dbReference type="SAM" id="MobiDB-lite"/>
    </source>
</evidence>
<feature type="compositionally biased region" description="Low complexity" evidence="1">
    <location>
        <begin position="30"/>
        <end position="47"/>
    </location>
</feature>
<accession>A0A9D4FD23</accession>
<reference evidence="3" key="2">
    <citation type="submission" date="2020-11" db="EMBL/GenBank/DDBJ databases">
        <authorList>
            <person name="McCartney M.A."/>
            <person name="Auch B."/>
            <person name="Kono T."/>
            <person name="Mallez S."/>
            <person name="Becker A."/>
            <person name="Gohl D.M."/>
            <person name="Silverstein K.A.T."/>
            <person name="Koren S."/>
            <person name="Bechman K.B."/>
            <person name="Herman A."/>
            <person name="Abrahante J.E."/>
            <person name="Garbe J."/>
        </authorList>
    </citation>
    <scope>NUCLEOTIDE SEQUENCE</scope>
    <source>
        <strain evidence="3">Duluth1</strain>
        <tissue evidence="3">Whole animal</tissue>
    </source>
</reference>